<organism evidence="9 10">
    <name type="scientific">Aphanomyces astaci</name>
    <name type="common">Crayfish plague agent</name>
    <dbReference type="NCBI Taxonomy" id="112090"/>
    <lineage>
        <taxon>Eukaryota</taxon>
        <taxon>Sar</taxon>
        <taxon>Stramenopiles</taxon>
        <taxon>Oomycota</taxon>
        <taxon>Saprolegniomycetes</taxon>
        <taxon>Saprolegniales</taxon>
        <taxon>Verrucalvaceae</taxon>
        <taxon>Aphanomyces</taxon>
    </lineage>
</organism>
<sequence length="842" mass="93260">MWAAQFYRWRQPRSLVSSGGLGTMGFGLPAAIGAKVAKPNHLVVDIDGDASFSMTLMELATAAEFNIGVKVLLLNNNAQGMVKQWQDLFYDERYSSTIMKNPDFVKLAQAMNCQGLRCASQDDLADKMVEFLAADGPIVGEFIVDGDEHCYPMVGAGLVPLTFTSAADLLATLDRMEQCEAAWRNGQPMAQSLLTCLYFHPCVSSALVNAGPLDAASVSVSDTLGCILNAYLSLALKSVTVQRYAIHRADIYEEEDFSPLNSDLALGDGISDDLVVYWLDLAEKRLELLVKGSKSKKKTAVEALHVDPGIATDFAALFLCRLTFRRHFYAGLSALGSAESPDLEAAAAAFDAAHVVLQRMATERLEAADICFQGHAMGFDMHMSRLLASTMPPREAKLDSTADAFAQTTQLCRHLGLACTPPLDIKGMDDLKAYLTHLSSLRPNIVVRSYAAKMYGRYDFMEWLADSMVITGVPSVLLSTQEGIGFSTRCIEAVYESLKCHLHNRPRQRHRLELLLDEWVGLQAAAATIDDKFVTEMGIPKATYPRYFTSWALEQTSSLMIQYLMLGFELDIYAPAEYTTIYWYLDYLVGSRIQNLTNAWSFVEKLKSFTASERTKGAPPPPPPVQPTGKTKKKPSKKSKPPATTAASPEDAQAMYLKDKYSWNLALLECHRGLTRALFQYAIGLRLDDLLPADATVYGSPSIRFAHRFQPFGRLQYPAPLSYDDFVTNCDFSQYKVQVVYQSADECFKLARTRVDQVLAMATPNREHVVPELKALVKVCVTNAVYLHQYTKQRHDNLQTTNVVLGGVDALSIQDKKTATVIIKYDVHPTYPTIQVKDPVSA</sequence>
<dbReference type="InterPro" id="IPR000399">
    <property type="entry name" value="TPP-bd_CS"/>
</dbReference>
<evidence type="ECO:0000256" key="1">
    <source>
        <dbReference type="ARBA" id="ARBA00004496"/>
    </source>
</evidence>
<evidence type="ECO:0000256" key="5">
    <source>
        <dbReference type="SAM" id="MobiDB-lite"/>
    </source>
</evidence>
<protein>
    <submittedName>
        <fullName evidence="9">Uncharacterized protein</fullName>
    </submittedName>
</protein>
<dbReference type="PANTHER" id="PTHR21373">
    <property type="entry name" value="GLUCOSE REPRESSIBLE PROTEIN MAK10"/>
    <property type="match status" value="1"/>
</dbReference>
<dbReference type="SUPFAM" id="SSF52518">
    <property type="entry name" value="Thiamin diphosphate-binding fold (THDP-binding)"/>
    <property type="match status" value="1"/>
</dbReference>
<name>A0A3R8D5D3_APHAT</name>
<evidence type="ECO:0000259" key="6">
    <source>
        <dbReference type="Pfam" id="PF02775"/>
    </source>
</evidence>
<dbReference type="InterPro" id="IPR007244">
    <property type="entry name" value="Naa35_N"/>
</dbReference>
<dbReference type="PROSITE" id="PS00187">
    <property type="entry name" value="TPP_ENZYMES"/>
    <property type="match status" value="1"/>
</dbReference>
<dbReference type="Pfam" id="PF04112">
    <property type="entry name" value="Mak10"/>
    <property type="match status" value="1"/>
</dbReference>
<dbReference type="InterPro" id="IPR057982">
    <property type="entry name" value="TPR_NAA35"/>
</dbReference>
<keyword evidence="10" id="KW-1185">Reference proteome</keyword>
<gene>
    <name evidence="9" type="ORF">B5M09_009491</name>
</gene>
<dbReference type="EMBL" id="MZMZ02003766">
    <property type="protein sequence ID" value="RQM20741.1"/>
    <property type="molecule type" value="Genomic_DNA"/>
</dbReference>
<evidence type="ECO:0000256" key="3">
    <source>
        <dbReference type="ARBA" id="ARBA00022490"/>
    </source>
</evidence>
<comment type="subcellular location">
    <subcellularLocation>
        <location evidence="1">Cytoplasm</location>
    </subcellularLocation>
</comment>
<reference evidence="9" key="1">
    <citation type="submission" date="2018-07" db="EMBL/GenBank/DDBJ databases">
        <title>Annotation of Aphanomyces astaci genome assembly.</title>
        <authorList>
            <person name="Studholme D.J."/>
        </authorList>
    </citation>
    <scope>NUCLEOTIDE SEQUENCE [LARGE SCALE GENOMIC DNA]</scope>
    <source>
        <strain evidence="9">Pc</strain>
    </source>
</reference>
<keyword evidence="3" id="KW-0963">Cytoplasm</keyword>
<dbReference type="GO" id="GO:0000287">
    <property type="term" value="F:magnesium ion binding"/>
    <property type="evidence" value="ECO:0007669"/>
    <property type="project" value="InterPro"/>
</dbReference>
<feature type="compositionally biased region" description="Basic residues" evidence="5">
    <location>
        <begin position="630"/>
        <end position="640"/>
    </location>
</feature>
<feature type="domain" description="Thiamine pyrophosphate enzyme TPP-binding" evidence="6">
    <location>
        <begin position="1"/>
        <end position="139"/>
    </location>
</feature>
<evidence type="ECO:0000313" key="10">
    <source>
        <dbReference type="Proteomes" id="UP000284702"/>
    </source>
</evidence>
<evidence type="ECO:0000256" key="2">
    <source>
        <dbReference type="ARBA" id="ARBA00006289"/>
    </source>
</evidence>
<dbReference type="CDD" id="cd02015">
    <property type="entry name" value="TPP_AHAS"/>
    <property type="match status" value="1"/>
</dbReference>
<dbReference type="InterPro" id="IPR039368">
    <property type="entry name" value="AHAS_TPP"/>
</dbReference>
<dbReference type="GO" id="GO:0031417">
    <property type="term" value="C:NatC complex"/>
    <property type="evidence" value="ECO:0007669"/>
    <property type="project" value="InterPro"/>
</dbReference>
<evidence type="ECO:0000313" key="9">
    <source>
        <dbReference type="EMBL" id="RQM20741.1"/>
    </source>
</evidence>
<keyword evidence="4" id="KW-0786">Thiamine pyrophosphate</keyword>
<dbReference type="InterPro" id="IPR011766">
    <property type="entry name" value="TPP_enzyme_TPP-bd"/>
</dbReference>
<feature type="domain" description="NAA35-like N-terminal" evidence="7">
    <location>
        <begin position="166"/>
        <end position="272"/>
    </location>
</feature>
<accession>A0A3R8D5D3</accession>
<dbReference type="VEuPathDB" id="FungiDB:H257_10925"/>
<evidence type="ECO:0000259" key="7">
    <source>
        <dbReference type="Pfam" id="PF04112"/>
    </source>
</evidence>
<proteinExistence type="inferred from homology"/>
<evidence type="ECO:0000259" key="8">
    <source>
        <dbReference type="Pfam" id="PF25789"/>
    </source>
</evidence>
<comment type="caution">
    <text evidence="9">The sequence shown here is derived from an EMBL/GenBank/DDBJ whole genome shotgun (WGS) entry which is preliminary data.</text>
</comment>
<dbReference type="Proteomes" id="UP000284702">
    <property type="component" value="Unassembled WGS sequence"/>
</dbReference>
<dbReference type="Pfam" id="PF02775">
    <property type="entry name" value="TPP_enzyme_C"/>
    <property type="match status" value="1"/>
</dbReference>
<dbReference type="VEuPathDB" id="FungiDB:H257_10924"/>
<dbReference type="AlphaFoldDB" id="A0A3R8D5D3"/>
<dbReference type="Pfam" id="PF25789">
    <property type="entry name" value="TPR_NAA35"/>
    <property type="match status" value="1"/>
</dbReference>
<feature type="domain" description="NAA35-like TPR repeats" evidence="8">
    <location>
        <begin position="423"/>
        <end position="834"/>
    </location>
</feature>
<evidence type="ECO:0000256" key="4">
    <source>
        <dbReference type="ARBA" id="ARBA00023052"/>
    </source>
</evidence>
<dbReference type="GO" id="GO:0030976">
    <property type="term" value="F:thiamine pyrophosphate binding"/>
    <property type="evidence" value="ECO:0007669"/>
    <property type="project" value="InterPro"/>
</dbReference>
<dbReference type="Gene3D" id="3.40.50.970">
    <property type="match status" value="1"/>
</dbReference>
<comment type="similarity">
    <text evidence="2">Belongs to the MAK10 family.</text>
</comment>
<feature type="region of interest" description="Disordered" evidence="5">
    <location>
        <begin position="612"/>
        <end position="649"/>
    </location>
</feature>
<dbReference type="PANTHER" id="PTHR21373:SF0">
    <property type="entry name" value="N-ALPHA-ACETYLTRANSFERASE 35, NATC AUXILIARY SUBUNIT"/>
    <property type="match status" value="1"/>
</dbReference>
<dbReference type="GO" id="GO:0003824">
    <property type="term" value="F:catalytic activity"/>
    <property type="evidence" value="ECO:0007669"/>
    <property type="project" value="InterPro"/>
</dbReference>
<dbReference type="InterPro" id="IPR057983">
    <property type="entry name" value="NAA35-like_N"/>
</dbReference>
<dbReference type="InterPro" id="IPR029061">
    <property type="entry name" value="THDP-binding"/>
</dbReference>